<accession>A0ABD2YB44</accession>
<dbReference type="EMBL" id="JBJUIK010000014">
    <property type="protein sequence ID" value="KAL3504218.1"/>
    <property type="molecule type" value="Genomic_DNA"/>
</dbReference>
<sequence>MQYYDKDFVRGKSVDIFGNTINRLLQVSRIRNDEWSMIRDNNMELNDIMNLIGTGDVEWTKDVGGVARHFGANKLKPVWFVWFKFICARFLPVSHLTHVTLE</sequence>
<evidence type="ECO:0000313" key="2">
    <source>
        <dbReference type="Proteomes" id="UP001630127"/>
    </source>
</evidence>
<gene>
    <name evidence="1" type="ORF">ACH5RR_034059</name>
</gene>
<keyword evidence="2" id="KW-1185">Reference proteome</keyword>
<comment type="caution">
    <text evidence="1">The sequence shown here is derived from an EMBL/GenBank/DDBJ whole genome shotgun (WGS) entry which is preliminary data.</text>
</comment>
<proteinExistence type="predicted"/>
<organism evidence="1 2">
    <name type="scientific">Cinchona calisaya</name>
    <dbReference type="NCBI Taxonomy" id="153742"/>
    <lineage>
        <taxon>Eukaryota</taxon>
        <taxon>Viridiplantae</taxon>
        <taxon>Streptophyta</taxon>
        <taxon>Embryophyta</taxon>
        <taxon>Tracheophyta</taxon>
        <taxon>Spermatophyta</taxon>
        <taxon>Magnoliopsida</taxon>
        <taxon>eudicotyledons</taxon>
        <taxon>Gunneridae</taxon>
        <taxon>Pentapetalae</taxon>
        <taxon>asterids</taxon>
        <taxon>lamiids</taxon>
        <taxon>Gentianales</taxon>
        <taxon>Rubiaceae</taxon>
        <taxon>Cinchonoideae</taxon>
        <taxon>Cinchoneae</taxon>
        <taxon>Cinchona</taxon>
    </lineage>
</organism>
<dbReference type="Proteomes" id="UP001630127">
    <property type="component" value="Unassembled WGS sequence"/>
</dbReference>
<reference evidence="1 2" key="1">
    <citation type="submission" date="2024-11" db="EMBL/GenBank/DDBJ databases">
        <title>A near-complete genome assembly of Cinchona calisaya.</title>
        <authorList>
            <person name="Lian D.C."/>
            <person name="Zhao X.W."/>
            <person name="Wei L."/>
        </authorList>
    </citation>
    <scope>NUCLEOTIDE SEQUENCE [LARGE SCALE GENOMIC DNA]</scope>
    <source>
        <tissue evidence="1">Nenye</tissue>
    </source>
</reference>
<protein>
    <submittedName>
        <fullName evidence="1">Uncharacterized protein</fullName>
    </submittedName>
</protein>
<name>A0ABD2YB44_9GENT</name>
<dbReference type="AlphaFoldDB" id="A0ABD2YB44"/>
<evidence type="ECO:0000313" key="1">
    <source>
        <dbReference type="EMBL" id="KAL3504218.1"/>
    </source>
</evidence>